<keyword evidence="5" id="KW-1185">Reference proteome</keyword>
<feature type="region of interest" description="Disordered" evidence="1">
    <location>
        <begin position="1"/>
        <end position="67"/>
    </location>
</feature>
<feature type="compositionally biased region" description="Low complexity" evidence="1">
    <location>
        <begin position="26"/>
        <end position="35"/>
    </location>
</feature>
<feature type="transmembrane region" description="Helical" evidence="2">
    <location>
        <begin position="100"/>
        <end position="119"/>
    </location>
</feature>
<name>A0A562IYE6_9ACTN</name>
<evidence type="ECO:0000256" key="2">
    <source>
        <dbReference type="SAM" id="Phobius"/>
    </source>
</evidence>
<keyword evidence="2" id="KW-1133">Transmembrane helix</keyword>
<feature type="compositionally biased region" description="Pro residues" evidence="1">
    <location>
        <begin position="332"/>
        <end position="341"/>
    </location>
</feature>
<feature type="domain" description="DUF6779" evidence="3">
    <location>
        <begin position="101"/>
        <end position="196"/>
    </location>
</feature>
<protein>
    <recommendedName>
        <fullName evidence="3">DUF6779 domain-containing protein</fullName>
    </recommendedName>
</protein>
<evidence type="ECO:0000313" key="5">
    <source>
        <dbReference type="Proteomes" id="UP000321490"/>
    </source>
</evidence>
<accession>A0A562IYE6</accession>
<dbReference type="InterPro" id="IPR046706">
    <property type="entry name" value="DUF6779"/>
</dbReference>
<dbReference type="Pfam" id="PF20570">
    <property type="entry name" value="DUF6779"/>
    <property type="match status" value="1"/>
</dbReference>
<feature type="transmembrane region" description="Helical" evidence="2">
    <location>
        <begin position="75"/>
        <end position="94"/>
    </location>
</feature>
<dbReference type="AlphaFoldDB" id="A0A562IYE6"/>
<feature type="region of interest" description="Disordered" evidence="1">
    <location>
        <begin position="288"/>
        <end position="451"/>
    </location>
</feature>
<gene>
    <name evidence="4" type="ORF">JD78_04167</name>
</gene>
<feature type="compositionally biased region" description="Low complexity" evidence="1">
    <location>
        <begin position="402"/>
        <end position="411"/>
    </location>
</feature>
<sequence length="451" mass="47168">MSRRDGLMPLGGLRVGVMGGRRDDSAPGAPVAAGRPPVPPPSRPGAAGSGASAAARPLPALDEPAGGRTVSPARALWGGVALGLAVLVTVAVVLTDDPVHLRVLLLAVCWAAVVAGLLLGKRSGDAGTAEGATGDREAELRHAYELELAREVSARHEYEAELEGRLRRESEQAMRAELAQLRGELAGLAEVREQLTSVGRLREDLSGLEQLRSEVAALGSLRQELSGLGRLQTELAALGELRADLGRMRTELTEQLSGELLIERMVMRAQSVRGPATEVSEQRVLAGEASGWQPMGPSTGVGWESVFPAPADPEPAAPGRPDADPVRHRLPEAPPAAMPSPPRRRARPSAPAGRTRPRRRRGGGSASGRCWRSRPGSPCPDGTAGPPSPTTTSRPCAGTAARPRTPSRTWRGPPPRRRSPATSSAPGPAARTPRAPSVDRAGPTPGPTPRR</sequence>
<keyword evidence="2" id="KW-0812">Transmembrane</keyword>
<dbReference type="Proteomes" id="UP000321490">
    <property type="component" value="Unassembled WGS sequence"/>
</dbReference>
<evidence type="ECO:0000259" key="3">
    <source>
        <dbReference type="Pfam" id="PF20570"/>
    </source>
</evidence>
<feature type="compositionally biased region" description="Low complexity" evidence="1">
    <location>
        <begin position="420"/>
        <end position="436"/>
    </location>
</feature>
<reference evidence="4 5" key="1">
    <citation type="submission" date="2019-07" db="EMBL/GenBank/DDBJ databases">
        <title>R&amp;d 2014.</title>
        <authorList>
            <person name="Klenk H.-P."/>
        </authorList>
    </citation>
    <scope>NUCLEOTIDE SEQUENCE [LARGE SCALE GENOMIC DNA]</scope>
    <source>
        <strain evidence="4 5">DSM 45764</strain>
    </source>
</reference>
<evidence type="ECO:0000256" key="1">
    <source>
        <dbReference type="SAM" id="MobiDB-lite"/>
    </source>
</evidence>
<feature type="compositionally biased region" description="Basic and acidic residues" evidence="1">
    <location>
        <begin position="321"/>
        <end position="331"/>
    </location>
</feature>
<organism evidence="4 5">
    <name type="scientific">Modestobacter roseus</name>
    <dbReference type="NCBI Taxonomy" id="1181884"/>
    <lineage>
        <taxon>Bacteria</taxon>
        <taxon>Bacillati</taxon>
        <taxon>Actinomycetota</taxon>
        <taxon>Actinomycetes</taxon>
        <taxon>Geodermatophilales</taxon>
        <taxon>Geodermatophilaceae</taxon>
        <taxon>Modestobacter</taxon>
    </lineage>
</organism>
<feature type="compositionally biased region" description="Low complexity" evidence="1">
    <location>
        <begin position="44"/>
        <end position="61"/>
    </location>
</feature>
<evidence type="ECO:0000313" key="4">
    <source>
        <dbReference type="EMBL" id="TWH75604.1"/>
    </source>
</evidence>
<dbReference type="EMBL" id="VLKF01000001">
    <property type="protein sequence ID" value="TWH75604.1"/>
    <property type="molecule type" value="Genomic_DNA"/>
</dbReference>
<proteinExistence type="predicted"/>
<comment type="caution">
    <text evidence="4">The sequence shown here is derived from an EMBL/GenBank/DDBJ whole genome shotgun (WGS) entry which is preliminary data.</text>
</comment>
<keyword evidence="2" id="KW-0472">Membrane</keyword>